<dbReference type="InterPro" id="IPR016156">
    <property type="entry name" value="FAD/NAD-linked_Rdtase_dimer_sf"/>
</dbReference>
<dbReference type="GO" id="GO:0016668">
    <property type="term" value="F:oxidoreductase activity, acting on a sulfur group of donors, NAD(P) as acceptor"/>
    <property type="evidence" value="ECO:0007669"/>
    <property type="project" value="InterPro"/>
</dbReference>
<keyword evidence="12" id="KW-0670">Pyruvate</keyword>
<organism evidence="12 13">
    <name type="scientific">Desulfomonile tiedjei (strain ATCC 49306 / DSM 6799 / DCB-1)</name>
    <dbReference type="NCBI Taxonomy" id="706587"/>
    <lineage>
        <taxon>Bacteria</taxon>
        <taxon>Pseudomonadati</taxon>
        <taxon>Thermodesulfobacteriota</taxon>
        <taxon>Desulfomonilia</taxon>
        <taxon>Desulfomonilales</taxon>
        <taxon>Desulfomonilaceae</taxon>
        <taxon>Desulfomonile</taxon>
    </lineage>
</organism>
<evidence type="ECO:0000256" key="6">
    <source>
        <dbReference type="ARBA" id="ARBA00023002"/>
    </source>
</evidence>
<keyword evidence="4 9" id="KW-0274">FAD</keyword>
<dbReference type="NCBIfam" id="NF004991">
    <property type="entry name" value="PRK06370.1-3"/>
    <property type="match status" value="1"/>
</dbReference>
<comment type="cofactor">
    <cofactor evidence="1">
        <name>FAD</name>
        <dbReference type="ChEBI" id="CHEBI:57692"/>
    </cofactor>
</comment>
<dbReference type="PROSITE" id="PS00076">
    <property type="entry name" value="PYRIDINE_REDOX_1"/>
    <property type="match status" value="1"/>
</dbReference>
<keyword evidence="5" id="KW-0521">NADP</keyword>
<dbReference type="InterPro" id="IPR004099">
    <property type="entry name" value="Pyr_nucl-diS_OxRdtase_dimer"/>
</dbReference>
<evidence type="ECO:0000256" key="9">
    <source>
        <dbReference type="RuleBase" id="RU003691"/>
    </source>
</evidence>
<dbReference type="AlphaFoldDB" id="I4C8F9"/>
<evidence type="ECO:0000259" key="10">
    <source>
        <dbReference type="Pfam" id="PF02852"/>
    </source>
</evidence>
<dbReference type="GO" id="GO:0050660">
    <property type="term" value="F:flavin adenine dinucleotide binding"/>
    <property type="evidence" value="ECO:0007669"/>
    <property type="project" value="TreeGrafter"/>
</dbReference>
<evidence type="ECO:0000256" key="3">
    <source>
        <dbReference type="ARBA" id="ARBA00022630"/>
    </source>
</evidence>
<dbReference type="InterPro" id="IPR023753">
    <property type="entry name" value="FAD/NAD-binding_dom"/>
</dbReference>
<dbReference type="HOGENOM" id="CLU_016755_1_0_7"/>
<evidence type="ECO:0000256" key="4">
    <source>
        <dbReference type="ARBA" id="ARBA00022827"/>
    </source>
</evidence>
<proteinExistence type="inferred from homology"/>
<evidence type="ECO:0000313" key="12">
    <source>
        <dbReference type="EMBL" id="AFM25850.1"/>
    </source>
</evidence>
<dbReference type="GO" id="GO:0003955">
    <property type="term" value="F:NAD(P)H dehydrogenase (quinone) activity"/>
    <property type="evidence" value="ECO:0007669"/>
    <property type="project" value="TreeGrafter"/>
</dbReference>
<dbReference type="InterPro" id="IPR036188">
    <property type="entry name" value="FAD/NAD-bd_sf"/>
</dbReference>
<gene>
    <name evidence="12" type="ordered locus">Desti_3189</name>
</gene>
<feature type="domain" description="FAD/NAD(P)-binding" evidence="11">
    <location>
        <begin position="109"/>
        <end position="424"/>
    </location>
</feature>
<evidence type="ECO:0000256" key="2">
    <source>
        <dbReference type="ARBA" id="ARBA00007532"/>
    </source>
</evidence>
<accession>I4C8F9</accession>
<dbReference type="KEGG" id="dti:Desti_3189"/>
<dbReference type="PATRIC" id="fig|706587.4.peg.3629"/>
<dbReference type="PANTHER" id="PTHR43014">
    <property type="entry name" value="MERCURIC REDUCTASE"/>
    <property type="match status" value="1"/>
</dbReference>
<sequence>MKSERFRASRDKSPANAPEEQLRLARNEINDAVSKFVFAGTIFFCGSPVQWRRWYSSEKGLFLRMRIEQNERNVQMPGVYLTPDDDHNQELMKNVHPREWVNPEPTGRYNLVVIGAGTAGLVTAAGAAGLGAKVALVERLFMGGDCLNFGCVPSKGIIASSRISHALAEASSYGIEVSDTSNADFPTVMERMRAIRARISRNDSVWRFRDLGVDVFLGSARFTGTDSLDVEGETLRFSKAVIAAGARPADPGIPGLAEAGYLTNETVFSLTAKPDRLAVIGGGPIGCELSQAFARLGCEVFVLHKNAHILDREDPDAAEIVQQQFLKEGIRLILNARLIRVEGENGKKTIYFETADGPDSLSVDEILVGAGRIPNVEDLNLSAAGVRYDKSGVIVDDRLTTSNPRIYAAGDVCMKYKFTHMADAAARIVIQNALFAGFRKLSALTVPWCTYTDPEIAHVGMYERDAAEKGIPVETFLRSFGDVDRALLDGDHEGFVKVHVKKGSDKILGATIVGSRAGDMISEITTAMVAGVGLKTLSSVIHPYPTHAEAIKQVGDAYNRTRLTPLLKKLFTVWLRWSRR</sequence>
<dbReference type="Proteomes" id="UP000006055">
    <property type="component" value="Chromosome"/>
</dbReference>
<dbReference type="FunFam" id="3.30.390.30:FF:000001">
    <property type="entry name" value="Dihydrolipoyl dehydrogenase"/>
    <property type="match status" value="1"/>
</dbReference>
<dbReference type="Gene3D" id="3.50.50.60">
    <property type="entry name" value="FAD/NAD(P)-binding domain"/>
    <property type="match status" value="2"/>
</dbReference>
<dbReference type="SUPFAM" id="SSF51905">
    <property type="entry name" value="FAD/NAD(P)-binding domain"/>
    <property type="match status" value="1"/>
</dbReference>
<dbReference type="Gene3D" id="3.30.390.30">
    <property type="match status" value="1"/>
</dbReference>
<dbReference type="eggNOG" id="COG1249">
    <property type="taxonomic scope" value="Bacteria"/>
</dbReference>
<feature type="domain" description="Pyridine nucleotide-disulphide oxidoreductase dimerisation" evidence="10">
    <location>
        <begin position="446"/>
        <end position="553"/>
    </location>
</feature>
<dbReference type="PANTHER" id="PTHR43014:SF2">
    <property type="entry name" value="MERCURIC REDUCTASE"/>
    <property type="match status" value="1"/>
</dbReference>
<dbReference type="STRING" id="706587.Desti_3189"/>
<dbReference type="Pfam" id="PF02852">
    <property type="entry name" value="Pyr_redox_dim"/>
    <property type="match status" value="1"/>
</dbReference>
<evidence type="ECO:0000313" key="13">
    <source>
        <dbReference type="Proteomes" id="UP000006055"/>
    </source>
</evidence>
<dbReference type="FunFam" id="3.50.50.60:FF:000379">
    <property type="entry name" value="Mercuric reductase"/>
    <property type="match status" value="1"/>
</dbReference>
<name>I4C8F9_DESTA</name>
<evidence type="ECO:0000256" key="7">
    <source>
        <dbReference type="ARBA" id="ARBA00023157"/>
    </source>
</evidence>
<dbReference type="InterPro" id="IPR012999">
    <property type="entry name" value="Pyr_OxRdtase_I_AS"/>
</dbReference>
<dbReference type="Pfam" id="PF07992">
    <property type="entry name" value="Pyr_redox_2"/>
    <property type="match status" value="1"/>
</dbReference>
<evidence type="ECO:0000259" key="11">
    <source>
        <dbReference type="Pfam" id="PF07992"/>
    </source>
</evidence>
<keyword evidence="7" id="KW-1015">Disulfide bond</keyword>
<dbReference type="EMBL" id="CP003360">
    <property type="protein sequence ID" value="AFM25850.1"/>
    <property type="molecule type" value="Genomic_DNA"/>
</dbReference>
<keyword evidence="3 9" id="KW-0285">Flavoprotein</keyword>
<keyword evidence="13" id="KW-1185">Reference proteome</keyword>
<dbReference type="SUPFAM" id="SSF55424">
    <property type="entry name" value="FAD/NAD-linked reductases, dimerisation (C-terminal) domain"/>
    <property type="match status" value="1"/>
</dbReference>
<keyword evidence="8 9" id="KW-0676">Redox-active center</keyword>
<keyword evidence="6 9" id="KW-0560">Oxidoreductase</keyword>
<protein>
    <submittedName>
        <fullName evidence="12">Pyruvate/2-oxoglutarate dehydrogenase complex, dihydrolipoamide dehydrogenase component</fullName>
    </submittedName>
</protein>
<evidence type="ECO:0000256" key="1">
    <source>
        <dbReference type="ARBA" id="ARBA00001974"/>
    </source>
</evidence>
<reference evidence="13" key="1">
    <citation type="submission" date="2012-06" db="EMBL/GenBank/DDBJ databases">
        <title>Complete sequence of chromosome of Desulfomonile tiedjei DSM 6799.</title>
        <authorList>
            <person name="Lucas S."/>
            <person name="Copeland A."/>
            <person name="Lapidus A."/>
            <person name="Glavina del Rio T."/>
            <person name="Dalin E."/>
            <person name="Tice H."/>
            <person name="Bruce D."/>
            <person name="Goodwin L."/>
            <person name="Pitluck S."/>
            <person name="Peters L."/>
            <person name="Ovchinnikova G."/>
            <person name="Zeytun A."/>
            <person name="Lu M."/>
            <person name="Kyrpides N."/>
            <person name="Mavromatis K."/>
            <person name="Ivanova N."/>
            <person name="Brettin T."/>
            <person name="Detter J.C."/>
            <person name="Han C."/>
            <person name="Larimer F."/>
            <person name="Land M."/>
            <person name="Hauser L."/>
            <person name="Markowitz V."/>
            <person name="Cheng J.-F."/>
            <person name="Hugenholtz P."/>
            <person name="Woyke T."/>
            <person name="Wu D."/>
            <person name="Spring S."/>
            <person name="Schroeder M."/>
            <person name="Brambilla E."/>
            <person name="Klenk H.-P."/>
            <person name="Eisen J.A."/>
        </authorList>
    </citation>
    <scope>NUCLEOTIDE SEQUENCE [LARGE SCALE GENOMIC DNA]</scope>
    <source>
        <strain evidence="13">ATCC 49306 / DSM 6799 / DCB-1</strain>
    </source>
</reference>
<evidence type="ECO:0000256" key="5">
    <source>
        <dbReference type="ARBA" id="ARBA00022857"/>
    </source>
</evidence>
<dbReference type="PRINTS" id="PR00368">
    <property type="entry name" value="FADPNR"/>
</dbReference>
<comment type="similarity">
    <text evidence="2 9">Belongs to the class-I pyridine nucleotide-disulfide oxidoreductase family.</text>
</comment>
<evidence type="ECO:0000256" key="8">
    <source>
        <dbReference type="ARBA" id="ARBA00023284"/>
    </source>
</evidence>
<dbReference type="PRINTS" id="PR00411">
    <property type="entry name" value="PNDRDTASEI"/>
</dbReference>